<accession>A0ABW4P5J7</accession>
<feature type="domain" description="FAD-binding" evidence="2">
    <location>
        <begin position="5"/>
        <end position="338"/>
    </location>
</feature>
<dbReference type="Pfam" id="PF01494">
    <property type="entry name" value="FAD_binding_3"/>
    <property type="match status" value="1"/>
</dbReference>
<evidence type="ECO:0000313" key="4">
    <source>
        <dbReference type="Proteomes" id="UP001597286"/>
    </source>
</evidence>
<dbReference type="GO" id="GO:0008688">
    <property type="term" value="F:3-(3-hydroxyphenyl)propionate hydroxylase activity"/>
    <property type="evidence" value="ECO:0007669"/>
    <property type="project" value="UniProtKB-EC"/>
</dbReference>
<organism evidence="3 4">
    <name type="scientific">Rhodococcus gannanensis</name>
    <dbReference type="NCBI Taxonomy" id="1960308"/>
    <lineage>
        <taxon>Bacteria</taxon>
        <taxon>Bacillati</taxon>
        <taxon>Actinomycetota</taxon>
        <taxon>Actinomycetes</taxon>
        <taxon>Mycobacteriales</taxon>
        <taxon>Nocardiaceae</taxon>
        <taxon>Rhodococcus</taxon>
    </lineage>
</organism>
<sequence>MPATTDVVVVGAGPTGLTAAALLTRRGVRCVVVERHTDPYPLPRAVHLDDEVLRIAQAAGVADEVAAVCEPALGLRLVDGHLRTLLELRRDSAVGTHGWPETNMFDQPDLEWVLRTAQTRHPEITLLSGHEVTGASVRGDGGADVTVRTTQGDGSRTIATRFVLACDGAGSGMRDRIGSRMRDLGFDQHWLVVDVRCERDLTLWPGVHQICAGAESGTFMRIGEHRYRWEFRIPAPVPVTDDEAAARLGPWFPDGDATVVRHTVYSHRAAVADTWRHGPVFLLGDAAHLTPPFIGQGLGAGQRDAVNLAWKISAVLSGRADEHLLDTYQLERRGHVVSAVLGAVVVGRVMAAPSALHPVLRGIARLPNPDPIARRVLSPRLRGGALAGRLSRSPIGAAFPQWIGADGRRSDDLLGSGFAVLGASDDPGFASLVDDVDARRISVGDLPASAAWLARHRLRAAVVRPDRVVLAVVDDRGRFHEPRVFRGRHRRVKFRWVTPLGEATDSTS</sequence>
<dbReference type="InterPro" id="IPR002938">
    <property type="entry name" value="FAD-bd"/>
</dbReference>
<dbReference type="PRINTS" id="PR00420">
    <property type="entry name" value="RNGMNOXGNASE"/>
</dbReference>
<dbReference type="EC" id="1.14.13.127" evidence="3"/>
<dbReference type="SUPFAM" id="SSF51905">
    <property type="entry name" value="FAD/NAD(P)-binding domain"/>
    <property type="match status" value="1"/>
</dbReference>
<dbReference type="NCBIfam" id="NF004829">
    <property type="entry name" value="PRK06183.1-3"/>
    <property type="match status" value="1"/>
</dbReference>
<dbReference type="InterPro" id="IPR036188">
    <property type="entry name" value="FAD/NAD-bd_sf"/>
</dbReference>
<dbReference type="Gene3D" id="3.50.50.60">
    <property type="entry name" value="FAD/NAD(P)-binding domain"/>
    <property type="match status" value="1"/>
</dbReference>
<protein>
    <submittedName>
        <fullName evidence="3">Bifunctional 3-(3-hydroxy-phenyl)propionate/3-hydroxycinnamic acid hydroxylase</fullName>
        <ecNumber evidence="3">1.14.13.127</ecNumber>
    </submittedName>
</protein>
<dbReference type="InterPro" id="IPR050631">
    <property type="entry name" value="PheA/TfdB_FAD_monoxygenase"/>
</dbReference>
<evidence type="ECO:0000313" key="3">
    <source>
        <dbReference type="EMBL" id="MFD1813283.1"/>
    </source>
</evidence>
<evidence type="ECO:0000256" key="1">
    <source>
        <dbReference type="ARBA" id="ARBA00023002"/>
    </source>
</evidence>
<reference evidence="4" key="1">
    <citation type="journal article" date="2019" name="Int. J. Syst. Evol. Microbiol.">
        <title>The Global Catalogue of Microorganisms (GCM) 10K type strain sequencing project: providing services to taxonomists for standard genome sequencing and annotation.</title>
        <authorList>
            <consortium name="The Broad Institute Genomics Platform"/>
            <consortium name="The Broad Institute Genome Sequencing Center for Infectious Disease"/>
            <person name="Wu L."/>
            <person name="Ma J."/>
        </authorList>
    </citation>
    <scope>NUCLEOTIDE SEQUENCE [LARGE SCALE GENOMIC DNA]</scope>
    <source>
        <strain evidence="4">DT72</strain>
    </source>
</reference>
<dbReference type="EMBL" id="JBHUFB010000010">
    <property type="protein sequence ID" value="MFD1813283.1"/>
    <property type="molecule type" value="Genomic_DNA"/>
</dbReference>
<comment type="caution">
    <text evidence="3">The sequence shown here is derived from an EMBL/GenBank/DDBJ whole genome shotgun (WGS) entry which is preliminary data.</text>
</comment>
<dbReference type="Proteomes" id="UP001597286">
    <property type="component" value="Unassembled WGS sequence"/>
</dbReference>
<proteinExistence type="predicted"/>
<dbReference type="Gene3D" id="3.30.9.10">
    <property type="entry name" value="D-Amino Acid Oxidase, subunit A, domain 2"/>
    <property type="match status" value="1"/>
</dbReference>
<gene>
    <name evidence="3" type="ORF">ACFSJG_13745</name>
</gene>
<dbReference type="PANTHER" id="PTHR43476:SF3">
    <property type="entry name" value="FAD-BINDING MONOOXYGENASE"/>
    <property type="match status" value="1"/>
</dbReference>
<keyword evidence="4" id="KW-1185">Reference proteome</keyword>
<dbReference type="RefSeq" id="WP_378485988.1">
    <property type="nucleotide sequence ID" value="NZ_JBHUFB010000010.1"/>
</dbReference>
<keyword evidence="1 3" id="KW-0560">Oxidoreductase</keyword>
<name>A0ABW4P5J7_9NOCA</name>
<evidence type="ECO:0000259" key="2">
    <source>
        <dbReference type="Pfam" id="PF01494"/>
    </source>
</evidence>
<dbReference type="PANTHER" id="PTHR43476">
    <property type="entry name" value="3-(3-HYDROXY-PHENYL)PROPIONATE/3-HYDROXYCINNAMIC ACID HYDROXYLASE"/>
    <property type="match status" value="1"/>
</dbReference>